<feature type="transmembrane region" description="Helical" evidence="1">
    <location>
        <begin position="12"/>
        <end position="30"/>
    </location>
</feature>
<proteinExistence type="predicted"/>
<keyword evidence="1" id="KW-1133">Transmembrane helix</keyword>
<comment type="caution">
    <text evidence="2">The sequence shown here is derived from an EMBL/GenBank/DDBJ whole genome shotgun (WGS) entry which is preliminary data.</text>
</comment>
<keyword evidence="1" id="KW-0812">Transmembrane</keyword>
<organism evidence="2 3">
    <name type="scientific">Negativicoccus succinicivorans DORA_17_25</name>
    <dbReference type="NCBI Taxonomy" id="1403945"/>
    <lineage>
        <taxon>Bacteria</taxon>
        <taxon>Bacillati</taxon>
        <taxon>Bacillota</taxon>
        <taxon>Negativicutes</taxon>
        <taxon>Veillonellales</taxon>
        <taxon>Veillonellaceae</taxon>
        <taxon>Negativicoccus</taxon>
    </lineage>
</organism>
<name>W1TUJ0_9FIRM</name>
<evidence type="ECO:0000313" key="2">
    <source>
        <dbReference type="EMBL" id="ETI85141.1"/>
    </source>
</evidence>
<sequence length="32" mass="3711">MLGNAKRDRHDGGLFFIFVYISVIIAFVKVKR</sequence>
<keyword evidence="1" id="KW-0472">Membrane</keyword>
<reference evidence="2 3" key="1">
    <citation type="submission" date="2013-12" db="EMBL/GenBank/DDBJ databases">
        <title>A Varibaculum cambriense genome reconstructed from a premature infant gut community with otherwise low bacterial novelty that shifts toward anaerobic metabolism during the third week of life.</title>
        <authorList>
            <person name="Brown C.T."/>
            <person name="Sharon I."/>
            <person name="Thomas B.C."/>
            <person name="Castelle C.J."/>
            <person name="Morowitz M.J."/>
            <person name="Banfield J.F."/>
        </authorList>
    </citation>
    <scope>NUCLEOTIDE SEQUENCE [LARGE SCALE GENOMIC DNA]</scope>
    <source>
        <strain evidence="3">DORA_17_25</strain>
    </source>
</reference>
<evidence type="ECO:0000313" key="3">
    <source>
        <dbReference type="Proteomes" id="UP000018840"/>
    </source>
</evidence>
<dbReference type="EMBL" id="AZMC01000341">
    <property type="protein sequence ID" value="ETI85141.1"/>
    <property type="molecule type" value="Genomic_DNA"/>
</dbReference>
<dbReference type="Proteomes" id="UP000018840">
    <property type="component" value="Unassembled WGS sequence"/>
</dbReference>
<dbReference type="AlphaFoldDB" id="W1TUJ0"/>
<gene>
    <name evidence="2" type="ORF">Q612_NSC00341G0003</name>
</gene>
<accession>W1TUJ0</accession>
<evidence type="ECO:0000256" key="1">
    <source>
        <dbReference type="SAM" id="Phobius"/>
    </source>
</evidence>
<protein>
    <submittedName>
        <fullName evidence="2">Uncharacterized protein</fullName>
    </submittedName>
</protein>